<evidence type="ECO:0000256" key="7">
    <source>
        <dbReference type="SAM" id="Coils"/>
    </source>
</evidence>
<gene>
    <name evidence="12" type="ORF">SAMN05216406_1269</name>
</gene>
<reference evidence="13" key="1">
    <citation type="submission" date="2016-10" db="EMBL/GenBank/DDBJ databases">
        <authorList>
            <person name="Varghese N."/>
            <person name="Submissions S."/>
        </authorList>
    </citation>
    <scope>NUCLEOTIDE SEQUENCE [LARGE SCALE GENOMIC DNA]</scope>
    <source>
        <strain evidence="13">Nm10</strain>
    </source>
</reference>
<feature type="chain" id="PRO_5016424948" evidence="10">
    <location>
        <begin position="21"/>
        <end position="497"/>
    </location>
</feature>
<evidence type="ECO:0000256" key="5">
    <source>
        <dbReference type="ARBA" id="ARBA00023136"/>
    </source>
</evidence>
<keyword evidence="5 9" id="KW-0472">Membrane</keyword>
<dbReference type="PANTHER" id="PTHR30625">
    <property type="entry name" value="PROTEIN TOLQ"/>
    <property type="match status" value="1"/>
</dbReference>
<dbReference type="KEGG" id="nur:ATY38_09655"/>
<keyword evidence="4 9" id="KW-1133">Transmembrane helix</keyword>
<feature type="signal peptide" evidence="10">
    <location>
        <begin position="1"/>
        <end position="20"/>
    </location>
</feature>
<keyword evidence="13" id="KW-1185">Reference proteome</keyword>
<evidence type="ECO:0000256" key="9">
    <source>
        <dbReference type="SAM" id="Phobius"/>
    </source>
</evidence>
<dbReference type="InterPro" id="IPR050790">
    <property type="entry name" value="ExbB/TolQ_transport"/>
</dbReference>
<dbReference type="Pfam" id="PF01618">
    <property type="entry name" value="MotA_ExbB"/>
    <property type="match status" value="1"/>
</dbReference>
<proteinExistence type="inferred from homology"/>
<dbReference type="EMBL" id="FNLN01000026">
    <property type="protein sequence ID" value="SDU12463.1"/>
    <property type="molecule type" value="Genomic_DNA"/>
</dbReference>
<evidence type="ECO:0000256" key="2">
    <source>
        <dbReference type="ARBA" id="ARBA00022475"/>
    </source>
</evidence>
<feature type="coiled-coil region" evidence="7">
    <location>
        <begin position="60"/>
        <end position="94"/>
    </location>
</feature>
<evidence type="ECO:0000259" key="11">
    <source>
        <dbReference type="Pfam" id="PF01618"/>
    </source>
</evidence>
<sequence length="497" mass="53632">MKIKLLILTLSMILPHLVFAQDRKGAEATENVSVSAPERKPESAPAKKTNSIKQDTVNLETAYKREYAFLEAQKRELAERLRNYQASANREEQALSGKVNALERSSVERSARIDQLSAQLSESEHKEAAVIERSDALETTYLQAEGTLKNHGIEMPEAMKEAKDNDPVKVDFLFKQALSLLRNLGAIQTKPGHFFLANGKQVEGSLIHLGNIAAYGISDGGSGSLVPAGGGDFKVWKNAGAENATVLSNNEQPDVLQLYLFESRTSSIDESPEKTLIGIIDSGGPIGWIIVILGGLAVLLVLIRAHLLRTNSANTQQLTEQILGELASGDLDVAKKSCEDNSSAIGRVLHYTLRHLKDDRDHMEGIVYEAILQESNPLDRFGTAILVIASVAPLLGLLGTVTGMIETFDMITEFGTGDPKLLSDGISIALVTTQLGLIVAIPALMLGSLLSSWAKNIKRDMEHSALKIINVFLGGGLDIDELNVPTVDEAALALGNA</sequence>
<keyword evidence="6" id="KW-0653">Protein transport</keyword>
<dbReference type="AlphaFoldDB" id="A0A1H2FYR5"/>
<keyword evidence="2" id="KW-1003">Cell membrane</keyword>
<dbReference type="Proteomes" id="UP000182882">
    <property type="component" value="Unassembled WGS sequence"/>
</dbReference>
<evidence type="ECO:0000256" key="3">
    <source>
        <dbReference type="ARBA" id="ARBA00022692"/>
    </source>
</evidence>
<keyword evidence="6" id="KW-0813">Transport</keyword>
<feature type="region of interest" description="Disordered" evidence="8">
    <location>
        <begin position="30"/>
        <end position="50"/>
    </location>
</feature>
<comment type="subcellular location">
    <subcellularLocation>
        <location evidence="1">Cell membrane</location>
        <topology evidence="1">Multi-pass membrane protein</topology>
    </subcellularLocation>
    <subcellularLocation>
        <location evidence="6">Membrane</location>
        <topology evidence="6">Multi-pass membrane protein</topology>
    </subcellularLocation>
</comment>
<feature type="transmembrane region" description="Helical" evidence="9">
    <location>
        <begin position="286"/>
        <end position="307"/>
    </location>
</feature>
<evidence type="ECO:0000256" key="10">
    <source>
        <dbReference type="SAM" id="SignalP"/>
    </source>
</evidence>
<keyword evidence="7" id="KW-0175">Coiled coil</keyword>
<evidence type="ECO:0000256" key="8">
    <source>
        <dbReference type="SAM" id="MobiDB-lite"/>
    </source>
</evidence>
<evidence type="ECO:0000256" key="4">
    <source>
        <dbReference type="ARBA" id="ARBA00022989"/>
    </source>
</evidence>
<dbReference type="GO" id="GO:0005886">
    <property type="term" value="C:plasma membrane"/>
    <property type="evidence" value="ECO:0007669"/>
    <property type="project" value="UniProtKB-SubCell"/>
</dbReference>
<dbReference type="InterPro" id="IPR002898">
    <property type="entry name" value="MotA_ExbB_proton_chnl"/>
</dbReference>
<name>A0A1H2FYR5_9PROT</name>
<keyword evidence="3 9" id="KW-0812">Transmembrane</keyword>
<evidence type="ECO:0000256" key="1">
    <source>
        <dbReference type="ARBA" id="ARBA00004651"/>
    </source>
</evidence>
<evidence type="ECO:0000313" key="13">
    <source>
        <dbReference type="Proteomes" id="UP000182882"/>
    </source>
</evidence>
<evidence type="ECO:0000313" key="12">
    <source>
        <dbReference type="EMBL" id="SDU12463.1"/>
    </source>
</evidence>
<feature type="domain" description="MotA/TolQ/ExbB proton channel" evidence="11">
    <location>
        <begin position="343"/>
        <end position="462"/>
    </location>
</feature>
<dbReference type="RefSeq" id="WP_062559117.1">
    <property type="nucleotide sequence ID" value="NZ_CP013341.1"/>
</dbReference>
<organism evidence="12 13">
    <name type="scientific">Nitrosomonas ureae</name>
    <dbReference type="NCBI Taxonomy" id="44577"/>
    <lineage>
        <taxon>Bacteria</taxon>
        <taxon>Pseudomonadati</taxon>
        <taxon>Pseudomonadota</taxon>
        <taxon>Betaproteobacteria</taxon>
        <taxon>Nitrosomonadales</taxon>
        <taxon>Nitrosomonadaceae</taxon>
        <taxon>Nitrosomonas</taxon>
    </lineage>
</organism>
<feature type="transmembrane region" description="Helical" evidence="9">
    <location>
        <begin position="425"/>
        <end position="450"/>
    </location>
</feature>
<evidence type="ECO:0000256" key="6">
    <source>
        <dbReference type="RuleBase" id="RU004057"/>
    </source>
</evidence>
<dbReference type="PANTHER" id="PTHR30625:SF11">
    <property type="entry name" value="MOTA_TOLQ_EXBB PROTON CHANNEL DOMAIN-CONTAINING PROTEIN"/>
    <property type="match status" value="1"/>
</dbReference>
<protein>
    <submittedName>
        <fullName evidence="12">Biopolymer transport protein ExbB</fullName>
    </submittedName>
</protein>
<accession>A0A1H2FYR5</accession>
<feature type="transmembrane region" description="Helical" evidence="9">
    <location>
        <begin position="381"/>
        <end position="405"/>
    </location>
</feature>
<keyword evidence="10" id="KW-0732">Signal</keyword>
<dbReference type="GO" id="GO:0017038">
    <property type="term" value="P:protein import"/>
    <property type="evidence" value="ECO:0007669"/>
    <property type="project" value="TreeGrafter"/>
</dbReference>
<comment type="similarity">
    <text evidence="6">Belongs to the exbB/tolQ family.</text>
</comment>